<sequence length="317" mass="33579">MHWSAALLFALLAGSAAYTQVSVWRAESANPPIGRFAEVDGLRVHYTDQGQGRPLILVHGASTSLLDFHASIGGPLAARYRVIALDRPGHGYSERPADAWPNPLAQARIAYGLAQGLGLERPILVGHSWAGSVVLAYLLAYPGEVAGAVLLAGATHPWEGGVAWYNDLAGIPVLGSLFAYTLGGALGPLAIDGGIAQVMSPDPVPDGYRSRTGVDLSLRPRTFLANAEDVRRLSPFLAEQRAGYSRIQVPLLLITGERDDLVPAWNHADRLILEAPGARQVVIPGAGHGLHHSRGDPVVRLIEDFVAETAEAHGAGH</sequence>
<dbReference type="PRINTS" id="PR00412">
    <property type="entry name" value="EPOXHYDRLASE"/>
</dbReference>
<evidence type="ECO:0000313" key="4">
    <source>
        <dbReference type="Proteomes" id="UP000198816"/>
    </source>
</evidence>
<dbReference type="InterPro" id="IPR029058">
    <property type="entry name" value="AB_hydrolase_fold"/>
</dbReference>
<dbReference type="GO" id="GO:0016020">
    <property type="term" value="C:membrane"/>
    <property type="evidence" value="ECO:0007669"/>
    <property type="project" value="TreeGrafter"/>
</dbReference>
<dbReference type="InterPro" id="IPR050266">
    <property type="entry name" value="AB_hydrolase_sf"/>
</dbReference>
<feature type="domain" description="AB hydrolase-1" evidence="2">
    <location>
        <begin position="55"/>
        <end position="300"/>
    </location>
</feature>
<dbReference type="Gene3D" id="3.40.50.1820">
    <property type="entry name" value="alpha/beta hydrolase"/>
    <property type="match status" value="1"/>
</dbReference>
<evidence type="ECO:0000313" key="3">
    <source>
        <dbReference type="EMBL" id="SDX60637.1"/>
    </source>
</evidence>
<dbReference type="PANTHER" id="PTHR43798">
    <property type="entry name" value="MONOACYLGLYCEROL LIPASE"/>
    <property type="match status" value="1"/>
</dbReference>
<organism evidence="3 4">
    <name type="scientific">Thiocapsa roseopersicina</name>
    <dbReference type="NCBI Taxonomy" id="1058"/>
    <lineage>
        <taxon>Bacteria</taxon>
        <taxon>Pseudomonadati</taxon>
        <taxon>Pseudomonadota</taxon>
        <taxon>Gammaproteobacteria</taxon>
        <taxon>Chromatiales</taxon>
        <taxon>Chromatiaceae</taxon>
        <taxon>Thiocapsa</taxon>
    </lineage>
</organism>
<name>A0A1H3D2M2_THIRO</name>
<dbReference type="Proteomes" id="UP000198816">
    <property type="component" value="Unassembled WGS sequence"/>
</dbReference>
<dbReference type="GO" id="GO:0003824">
    <property type="term" value="F:catalytic activity"/>
    <property type="evidence" value="ECO:0007669"/>
    <property type="project" value="InterPro"/>
</dbReference>
<accession>A0A1H3D2M2</accession>
<feature type="chain" id="PRO_5011615883" evidence="1">
    <location>
        <begin position="20"/>
        <end position="317"/>
    </location>
</feature>
<keyword evidence="4" id="KW-1185">Reference proteome</keyword>
<protein>
    <submittedName>
        <fullName evidence="3">Pimeloyl-ACP methyl ester carboxylesterase</fullName>
    </submittedName>
</protein>
<reference evidence="4" key="1">
    <citation type="submission" date="2016-10" db="EMBL/GenBank/DDBJ databases">
        <authorList>
            <person name="Varghese N."/>
            <person name="Submissions S."/>
        </authorList>
    </citation>
    <scope>NUCLEOTIDE SEQUENCE [LARGE SCALE GENOMIC DNA]</scope>
    <source>
        <strain evidence="4">DSM 217</strain>
    </source>
</reference>
<feature type="signal peptide" evidence="1">
    <location>
        <begin position="1"/>
        <end position="19"/>
    </location>
</feature>
<dbReference type="PANTHER" id="PTHR43798:SF24">
    <property type="entry name" value="CIS-3-ALKYL-4-ALKYLOXETAN-2-ONE DECARBOXYLASE"/>
    <property type="match status" value="1"/>
</dbReference>
<evidence type="ECO:0000259" key="2">
    <source>
        <dbReference type="Pfam" id="PF12697"/>
    </source>
</evidence>
<dbReference type="STRING" id="1058.SAMN05421783_14126"/>
<dbReference type="SUPFAM" id="SSF53474">
    <property type="entry name" value="alpha/beta-Hydrolases"/>
    <property type="match status" value="1"/>
</dbReference>
<dbReference type="InterPro" id="IPR000073">
    <property type="entry name" value="AB_hydrolase_1"/>
</dbReference>
<dbReference type="EMBL" id="FNNZ01000041">
    <property type="protein sequence ID" value="SDX60637.1"/>
    <property type="molecule type" value="Genomic_DNA"/>
</dbReference>
<dbReference type="PRINTS" id="PR00111">
    <property type="entry name" value="ABHYDROLASE"/>
</dbReference>
<dbReference type="AlphaFoldDB" id="A0A1H3D2M2"/>
<keyword evidence="1" id="KW-0732">Signal</keyword>
<dbReference type="Pfam" id="PF12697">
    <property type="entry name" value="Abhydrolase_6"/>
    <property type="match status" value="1"/>
</dbReference>
<dbReference type="OrthoDB" id="9779853at2"/>
<dbReference type="InterPro" id="IPR000639">
    <property type="entry name" value="Epox_hydrolase-like"/>
</dbReference>
<dbReference type="RefSeq" id="WP_093038210.1">
    <property type="nucleotide sequence ID" value="NZ_FNNZ01000041.1"/>
</dbReference>
<evidence type="ECO:0000256" key="1">
    <source>
        <dbReference type="SAM" id="SignalP"/>
    </source>
</evidence>
<gene>
    <name evidence="3" type="ORF">SAMN05421783_14126</name>
</gene>
<proteinExistence type="predicted"/>